<protein>
    <submittedName>
        <fullName evidence="2">Uncharacterized protein</fullName>
    </submittedName>
</protein>
<feature type="region of interest" description="Disordered" evidence="1">
    <location>
        <begin position="1"/>
        <end position="28"/>
    </location>
</feature>
<evidence type="ECO:0000313" key="2">
    <source>
        <dbReference type="EMBL" id="JAD87238.1"/>
    </source>
</evidence>
<proteinExistence type="predicted"/>
<reference evidence="2" key="1">
    <citation type="submission" date="2014-09" db="EMBL/GenBank/DDBJ databases">
        <authorList>
            <person name="Magalhaes I.L.F."/>
            <person name="Oliveira U."/>
            <person name="Santos F.R."/>
            <person name="Vidigal T.H.D.A."/>
            <person name="Brescovit A.D."/>
            <person name="Santos A.J."/>
        </authorList>
    </citation>
    <scope>NUCLEOTIDE SEQUENCE</scope>
    <source>
        <tissue evidence="2">Shoot tissue taken approximately 20 cm above the soil surface</tissue>
    </source>
</reference>
<accession>A0A0A9DKN4</accession>
<organism evidence="2">
    <name type="scientific">Arundo donax</name>
    <name type="common">Giant reed</name>
    <name type="synonym">Donax arundinaceus</name>
    <dbReference type="NCBI Taxonomy" id="35708"/>
    <lineage>
        <taxon>Eukaryota</taxon>
        <taxon>Viridiplantae</taxon>
        <taxon>Streptophyta</taxon>
        <taxon>Embryophyta</taxon>
        <taxon>Tracheophyta</taxon>
        <taxon>Spermatophyta</taxon>
        <taxon>Magnoliopsida</taxon>
        <taxon>Liliopsida</taxon>
        <taxon>Poales</taxon>
        <taxon>Poaceae</taxon>
        <taxon>PACMAD clade</taxon>
        <taxon>Arundinoideae</taxon>
        <taxon>Arundineae</taxon>
        <taxon>Arundo</taxon>
    </lineage>
</organism>
<name>A0A0A9DKN4_ARUDO</name>
<dbReference type="EMBL" id="GBRH01210657">
    <property type="protein sequence ID" value="JAD87238.1"/>
    <property type="molecule type" value="Transcribed_RNA"/>
</dbReference>
<sequence>MHVSSNDFTRISMLRPKSEATQDTSPKRSLPWNVCRWAMSHIRLDYTQLLNKASIASCLCYHMATKSAQDHKVTKSQAPNISQPIMGIASSQRRCQYQVK</sequence>
<dbReference type="AlphaFoldDB" id="A0A0A9DKN4"/>
<reference evidence="2" key="2">
    <citation type="journal article" date="2015" name="Data Brief">
        <title>Shoot transcriptome of the giant reed, Arundo donax.</title>
        <authorList>
            <person name="Barrero R.A."/>
            <person name="Guerrero F.D."/>
            <person name="Moolhuijzen P."/>
            <person name="Goolsby J.A."/>
            <person name="Tidwell J."/>
            <person name="Bellgard S.E."/>
            <person name="Bellgard M.I."/>
        </authorList>
    </citation>
    <scope>NUCLEOTIDE SEQUENCE</scope>
    <source>
        <tissue evidence="2">Shoot tissue taken approximately 20 cm above the soil surface</tissue>
    </source>
</reference>
<evidence type="ECO:0000256" key="1">
    <source>
        <dbReference type="SAM" id="MobiDB-lite"/>
    </source>
</evidence>